<accession>A0A0J9BXY8</accession>
<gene>
    <name evidence="3" type="ORF">HMPREF9470_03732</name>
</gene>
<dbReference type="RefSeq" id="WP_007864805.1">
    <property type="nucleotide sequence ID" value="NZ_KQ235880.1"/>
</dbReference>
<dbReference type="OrthoDB" id="9764267at2"/>
<dbReference type="InterPro" id="IPR010187">
    <property type="entry name" value="Various_sel_PB"/>
</dbReference>
<name>A0A0J9BXY8_9FIRM</name>
<dbReference type="PATRIC" id="fig|742734.4.peg.4000"/>
<evidence type="ECO:0008006" key="5">
    <source>
        <dbReference type="Google" id="ProtNLM"/>
    </source>
</evidence>
<evidence type="ECO:0000313" key="4">
    <source>
        <dbReference type="Proteomes" id="UP000037392"/>
    </source>
</evidence>
<evidence type="ECO:0000313" key="3">
    <source>
        <dbReference type="EMBL" id="KMW17079.1"/>
    </source>
</evidence>
<comment type="caution">
    <text evidence="3">The sequence shown here is derived from an EMBL/GenBank/DDBJ whole genome shotgun (WGS) entry which is preliminary data.</text>
</comment>
<sequence length="174" mass="18476">MKIIMIYDQIQSGLGTKDDTMVPLTGKKEPIGPAVMMEPFLKQVDGHVAACLCCGNGTYLANPEEVSRKLCAMVNKLQPDVVMCGPAFNYADYAAMCAKVACDINATTNAKAFAAMSAENADTIAAYKDKVAIVETPKKGGMGLNDALKNMCAMAKALADGEDITGLKNTFCFK</sequence>
<protein>
    <recommendedName>
        <fullName evidence="5">Glycine/betaine/sarcosine/D-proline reductase family selenoprotein B</fullName>
    </recommendedName>
</protein>
<dbReference type="GO" id="GO:0050485">
    <property type="term" value="F:oxidoreductase activity, acting on X-H and Y-H to form an X-Y bond, with a disulfide as acceptor"/>
    <property type="evidence" value="ECO:0007669"/>
    <property type="project" value="InterPro"/>
</dbReference>
<dbReference type="Proteomes" id="UP000037392">
    <property type="component" value="Unassembled WGS sequence"/>
</dbReference>
<dbReference type="Pfam" id="PF07355">
    <property type="entry name" value="GRDB"/>
    <property type="match status" value="1"/>
</dbReference>
<evidence type="ECO:0000256" key="2">
    <source>
        <dbReference type="ARBA" id="ARBA00023002"/>
    </source>
</evidence>
<proteinExistence type="predicted"/>
<dbReference type="InterPro" id="IPR048083">
    <property type="entry name" value="GrdB-like"/>
</dbReference>
<evidence type="ECO:0000256" key="1">
    <source>
        <dbReference type="ARBA" id="ARBA00022933"/>
    </source>
</evidence>
<keyword evidence="2" id="KW-0560">Oxidoreductase</keyword>
<organism evidence="3 4">
    <name type="scientific">[Clostridium] citroniae WAL-19142</name>
    <dbReference type="NCBI Taxonomy" id="742734"/>
    <lineage>
        <taxon>Bacteria</taxon>
        <taxon>Bacillati</taxon>
        <taxon>Bacillota</taxon>
        <taxon>Clostridia</taxon>
        <taxon>Lachnospirales</taxon>
        <taxon>Lachnospiraceae</taxon>
        <taxon>Enterocloster</taxon>
    </lineage>
</organism>
<dbReference type="GeneID" id="93162636"/>
<dbReference type="AlphaFoldDB" id="A0A0J9BXY8"/>
<dbReference type="NCBIfam" id="NF041545">
    <property type="entry name" value="GrdB_like_no_Se"/>
    <property type="match status" value="1"/>
</dbReference>
<keyword evidence="1" id="KW-0712">Selenocysteine</keyword>
<reference evidence="3 4" key="1">
    <citation type="submission" date="2011-04" db="EMBL/GenBank/DDBJ databases">
        <title>The Genome Sequence of Clostridium citroniae WAL-19142.</title>
        <authorList>
            <consortium name="The Broad Institute Genome Sequencing Platform"/>
            <person name="Earl A."/>
            <person name="Ward D."/>
            <person name="Feldgarden M."/>
            <person name="Gevers D."/>
            <person name="Warren Y.A."/>
            <person name="Tyrrell K.L."/>
            <person name="Citron D.M."/>
            <person name="Goldstein E.J."/>
            <person name="Daigneault M."/>
            <person name="Allen-Vercoe E."/>
            <person name="Young S.K."/>
            <person name="Zeng Q."/>
            <person name="Gargeya S."/>
            <person name="Fitzgerald M."/>
            <person name="Haas B."/>
            <person name="Abouelleil A."/>
            <person name="Alvarado L."/>
            <person name="Arachchi H.M."/>
            <person name="Berlin A."/>
            <person name="Brown A."/>
            <person name="Chapman S.B."/>
            <person name="Chen Z."/>
            <person name="Dunbar C."/>
            <person name="Freedman E."/>
            <person name="Gearin G."/>
            <person name="Gellesch M."/>
            <person name="Goldberg J."/>
            <person name="Griggs A."/>
            <person name="Gujja S."/>
            <person name="Heilman E.R."/>
            <person name="Heiman D."/>
            <person name="Howarth C."/>
            <person name="Larson L."/>
            <person name="Lui A."/>
            <person name="MacDonald P.J."/>
            <person name="Mehta T."/>
            <person name="Montmayeur A."/>
            <person name="Murphy C."/>
            <person name="Neiman D."/>
            <person name="Pearson M."/>
            <person name="Priest M."/>
            <person name="Roberts A."/>
            <person name="Saif S."/>
            <person name="Shea T."/>
            <person name="Shenoy N."/>
            <person name="Sisk P."/>
            <person name="Stolte C."/>
            <person name="Sykes S."/>
            <person name="White J."/>
            <person name="Yandava C."/>
            <person name="Wortman J."/>
            <person name="Nusbaum C."/>
            <person name="Birren B."/>
        </authorList>
    </citation>
    <scope>NUCLEOTIDE SEQUENCE [LARGE SCALE GENOMIC DNA]</scope>
    <source>
        <strain evidence="3 4">WAL-19142</strain>
    </source>
</reference>
<dbReference type="EMBL" id="ADLK01000028">
    <property type="protein sequence ID" value="KMW17079.1"/>
    <property type="molecule type" value="Genomic_DNA"/>
</dbReference>